<comment type="caution">
    <text evidence="1">The sequence shown here is derived from an EMBL/GenBank/DDBJ whole genome shotgun (WGS) entry which is preliminary data.</text>
</comment>
<keyword evidence="2" id="KW-1185">Reference proteome</keyword>
<dbReference type="RefSeq" id="WP_062420467.1">
    <property type="nucleotide sequence ID" value="NZ_BBYA01000002.1"/>
</dbReference>
<evidence type="ECO:0008006" key="3">
    <source>
        <dbReference type="Google" id="ProtNLM"/>
    </source>
</evidence>
<evidence type="ECO:0000313" key="1">
    <source>
        <dbReference type="EMBL" id="KPL71815.1"/>
    </source>
</evidence>
<protein>
    <recommendedName>
        <fullName evidence="3">DZANK-type domain-containing protein</fullName>
    </recommendedName>
</protein>
<evidence type="ECO:0000313" key="2">
    <source>
        <dbReference type="Proteomes" id="UP000050430"/>
    </source>
</evidence>
<gene>
    <name evidence="1" type="ORF">ADM99_10320</name>
</gene>
<dbReference type="Proteomes" id="UP000050430">
    <property type="component" value="Unassembled WGS sequence"/>
</dbReference>
<proteinExistence type="predicted"/>
<organism evidence="1 2">
    <name type="scientific">Leptolinea tardivitalis</name>
    <dbReference type="NCBI Taxonomy" id="229920"/>
    <lineage>
        <taxon>Bacteria</taxon>
        <taxon>Bacillati</taxon>
        <taxon>Chloroflexota</taxon>
        <taxon>Anaerolineae</taxon>
        <taxon>Anaerolineales</taxon>
        <taxon>Anaerolineaceae</taxon>
        <taxon>Leptolinea</taxon>
    </lineage>
</organism>
<dbReference type="OrthoDB" id="163829at2"/>
<dbReference type="AlphaFoldDB" id="A0A0P6WYS9"/>
<dbReference type="EMBL" id="LGCK01000010">
    <property type="protein sequence ID" value="KPL71815.1"/>
    <property type="molecule type" value="Genomic_DNA"/>
</dbReference>
<reference evidence="1 2" key="1">
    <citation type="submission" date="2015-07" db="EMBL/GenBank/DDBJ databases">
        <title>Genome sequence of Leptolinea tardivitalis DSM 16556.</title>
        <authorList>
            <person name="Hemp J."/>
            <person name="Ward L.M."/>
            <person name="Pace L.A."/>
            <person name="Fischer W.W."/>
        </authorList>
    </citation>
    <scope>NUCLEOTIDE SEQUENCE [LARGE SCALE GENOMIC DNA]</scope>
    <source>
        <strain evidence="1 2">YMTK-2</strain>
    </source>
</reference>
<name>A0A0P6WYS9_9CHLR</name>
<accession>A0A0P6WYS9</accession>
<sequence>MPIVQTCSICHTQVPDSVDVCPACKADLSTLSEQAAALKKYRSNPRVQSLRVAVAADCCPACRKLEGTYSKEDVPILPAKGCSHENGCRCFYEPILNEIYP</sequence>